<gene>
    <name evidence="3" type="ORF">AMQ22_00331</name>
</gene>
<dbReference type="GO" id="GO:0000160">
    <property type="term" value="P:phosphorelay signal transduction system"/>
    <property type="evidence" value="ECO:0007669"/>
    <property type="project" value="InterPro"/>
</dbReference>
<name>A0A150J7Y1_9EURY</name>
<dbReference type="EMBL" id="LNGC01000007">
    <property type="protein sequence ID" value="KYC53327.1"/>
    <property type="molecule type" value="Genomic_DNA"/>
</dbReference>
<dbReference type="STRING" id="1705564.APG08_01275"/>
<reference evidence="3 4" key="1">
    <citation type="journal article" date="2016" name="ISME J.">
        <title>Chasing the elusive Euryarchaeota class WSA2: genomes reveal a uniquely fastidious methyl-reducing methanogen.</title>
        <authorList>
            <person name="Nobu M.K."/>
            <person name="Narihiro T."/>
            <person name="Kuroda K."/>
            <person name="Mei R."/>
            <person name="Liu W.T."/>
        </authorList>
    </citation>
    <scope>NUCLEOTIDE SEQUENCE [LARGE SCALE GENOMIC DNA]</scope>
    <source>
        <strain evidence="3">U1lsi0528_Bin055</strain>
    </source>
</reference>
<dbReference type="PANTHER" id="PTHR43228:SF1">
    <property type="entry name" value="TWO-COMPONENT RESPONSE REGULATOR ARR22"/>
    <property type="match status" value="1"/>
</dbReference>
<protein>
    <submittedName>
        <fullName evidence="3">Acetoacetate metabolism regulatory protein AtoC</fullName>
    </submittedName>
</protein>
<comment type="caution">
    <text evidence="3">The sequence shown here is derived from an EMBL/GenBank/DDBJ whole genome shotgun (WGS) entry which is preliminary data.</text>
</comment>
<dbReference type="AlphaFoldDB" id="A0A150J7Y1"/>
<feature type="domain" description="Response regulatory" evidence="2">
    <location>
        <begin position="1"/>
        <end position="112"/>
    </location>
</feature>
<accession>A0A150J7Y1</accession>
<dbReference type="InterPro" id="IPR011006">
    <property type="entry name" value="CheY-like_superfamily"/>
</dbReference>
<evidence type="ECO:0000313" key="4">
    <source>
        <dbReference type="Proteomes" id="UP000075398"/>
    </source>
</evidence>
<dbReference type="Gene3D" id="3.40.50.2300">
    <property type="match status" value="1"/>
</dbReference>
<organism evidence="3 4">
    <name type="scientific">Candidatus Methanofastidiosum methylothiophilum</name>
    <dbReference type="NCBI Taxonomy" id="1705564"/>
    <lineage>
        <taxon>Archaea</taxon>
        <taxon>Methanobacteriati</taxon>
        <taxon>Methanobacteriota</taxon>
        <taxon>Stenosarchaea group</taxon>
        <taxon>Candidatus Methanofastidiosia</taxon>
        <taxon>Candidatus Methanofastidiosales</taxon>
        <taxon>Candidatus Methanofastidiosaceae</taxon>
        <taxon>Candidatus Methanofastidiosum</taxon>
    </lineage>
</organism>
<dbReference type="InterPro" id="IPR001789">
    <property type="entry name" value="Sig_transdc_resp-reg_receiver"/>
</dbReference>
<sequence length="116" mass="13168">MVKVLIAEDYLELLDFYKISLGYELLLAKDGDEALEMYIKHKPDIVLMDLKLPKKDGIEVTKEILKIDPDARIVAITAYGYLGPKALEVGAKDVIRKPFKISELNDLISKYAKKQN</sequence>
<evidence type="ECO:0000256" key="1">
    <source>
        <dbReference type="PROSITE-ProRule" id="PRU00169"/>
    </source>
</evidence>
<dbReference type="InterPro" id="IPR052048">
    <property type="entry name" value="ST_Response_Regulator"/>
</dbReference>
<proteinExistence type="predicted"/>
<dbReference type="PANTHER" id="PTHR43228">
    <property type="entry name" value="TWO-COMPONENT RESPONSE REGULATOR"/>
    <property type="match status" value="1"/>
</dbReference>
<feature type="modified residue" description="4-aspartylphosphate" evidence="1">
    <location>
        <position position="49"/>
    </location>
</feature>
<evidence type="ECO:0000259" key="2">
    <source>
        <dbReference type="PROSITE" id="PS50110"/>
    </source>
</evidence>
<dbReference type="Proteomes" id="UP000075398">
    <property type="component" value="Unassembled WGS sequence"/>
</dbReference>
<keyword evidence="1" id="KW-0597">Phosphoprotein</keyword>
<evidence type="ECO:0000313" key="3">
    <source>
        <dbReference type="EMBL" id="KYC53327.1"/>
    </source>
</evidence>
<dbReference type="SUPFAM" id="SSF52172">
    <property type="entry name" value="CheY-like"/>
    <property type="match status" value="1"/>
</dbReference>
<dbReference type="Pfam" id="PF00072">
    <property type="entry name" value="Response_reg"/>
    <property type="match status" value="1"/>
</dbReference>
<dbReference type="SMART" id="SM00448">
    <property type="entry name" value="REC"/>
    <property type="match status" value="1"/>
</dbReference>
<dbReference type="PROSITE" id="PS50110">
    <property type="entry name" value="RESPONSE_REGULATORY"/>
    <property type="match status" value="1"/>
</dbReference>